<feature type="transmembrane region" description="Helical" evidence="1">
    <location>
        <begin position="52"/>
        <end position="71"/>
    </location>
</feature>
<proteinExistence type="predicted"/>
<reference evidence="2 3" key="1">
    <citation type="journal article" date="2008" name="Nature">
        <title>The genome of Laccaria bicolor provides insights into mycorrhizal symbiosis.</title>
        <authorList>
            <person name="Martin F."/>
            <person name="Aerts A."/>
            <person name="Ahren D."/>
            <person name="Brun A."/>
            <person name="Danchin E.G.J."/>
            <person name="Duchaussoy F."/>
            <person name="Gibon J."/>
            <person name="Kohler A."/>
            <person name="Lindquist E."/>
            <person name="Pereda V."/>
            <person name="Salamov A."/>
            <person name="Shapiro H.J."/>
            <person name="Wuyts J."/>
            <person name="Blaudez D."/>
            <person name="Buee M."/>
            <person name="Brokstein P."/>
            <person name="Canbaeck B."/>
            <person name="Cohen D."/>
            <person name="Courty P.E."/>
            <person name="Coutinho P.M."/>
            <person name="Delaruelle C."/>
            <person name="Detter J.C."/>
            <person name="Deveau A."/>
            <person name="DiFazio S."/>
            <person name="Duplessis S."/>
            <person name="Fraissinet-Tachet L."/>
            <person name="Lucic E."/>
            <person name="Frey-Klett P."/>
            <person name="Fourrey C."/>
            <person name="Feussner I."/>
            <person name="Gay G."/>
            <person name="Grimwood J."/>
            <person name="Hoegger P.J."/>
            <person name="Jain P."/>
            <person name="Kilaru S."/>
            <person name="Labbe J."/>
            <person name="Lin Y.C."/>
            <person name="Legue V."/>
            <person name="Le Tacon F."/>
            <person name="Marmeisse R."/>
            <person name="Melayah D."/>
            <person name="Montanini B."/>
            <person name="Muratet M."/>
            <person name="Nehls U."/>
            <person name="Niculita-Hirzel H."/>
            <person name="Oudot-Le Secq M.P."/>
            <person name="Peter M."/>
            <person name="Quesneville H."/>
            <person name="Rajashekar B."/>
            <person name="Reich M."/>
            <person name="Rouhier N."/>
            <person name="Schmutz J."/>
            <person name="Yin T."/>
            <person name="Chalot M."/>
            <person name="Henrissat B."/>
            <person name="Kuees U."/>
            <person name="Lucas S."/>
            <person name="Van de Peer Y."/>
            <person name="Podila G.K."/>
            <person name="Polle A."/>
            <person name="Pukkila P.J."/>
            <person name="Richardson P.M."/>
            <person name="Rouze P."/>
            <person name="Sanders I.R."/>
            <person name="Stajich J.E."/>
            <person name="Tunlid A."/>
            <person name="Tuskan G."/>
            <person name="Grigoriev I.V."/>
        </authorList>
    </citation>
    <scope>NUCLEOTIDE SEQUENCE [LARGE SCALE GENOMIC DNA]</scope>
    <source>
        <strain evidence="3">S238N-H82 / ATCC MYA-4686</strain>
    </source>
</reference>
<evidence type="ECO:0000256" key="1">
    <source>
        <dbReference type="SAM" id="Phobius"/>
    </source>
</evidence>
<dbReference type="EMBL" id="DS547098">
    <property type="protein sequence ID" value="EDR09895.1"/>
    <property type="molecule type" value="Genomic_DNA"/>
</dbReference>
<keyword evidence="3" id="KW-1185">Reference proteome</keyword>
<keyword evidence="1" id="KW-0472">Membrane</keyword>
<feature type="transmembrane region" description="Helical" evidence="1">
    <location>
        <begin position="21"/>
        <end position="40"/>
    </location>
</feature>
<dbReference type="InParanoid" id="B0D681"/>
<protein>
    <submittedName>
        <fullName evidence="2">Predicted protein</fullName>
    </submittedName>
</protein>
<dbReference type="HOGENOM" id="CLU_2441235_0_0_1"/>
<dbReference type="KEGG" id="lbc:LACBIDRAFT_318218"/>
<accession>B0D681</accession>
<dbReference type="RefSeq" id="XP_001879280.1">
    <property type="nucleotide sequence ID" value="XM_001879245.1"/>
</dbReference>
<keyword evidence="1" id="KW-1133">Transmembrane helix</keyword>
<organism evidence="3">
    <name type="scientific">Laccaria bicolor (strain S238N-H82 / ATCC MYA-4686)</name>
    <name type="common">Bicoloured deceiver</name>
    <name type="synonym">Laccaria laccata var. bicolor</name>
    <dbReference type="NCBI Taxonomy" id="486041"/>
    <lineage>
        <taxon>Eukaryota</taxon>
        <taxon>Fungi</taxon>
        <taxon>Dikarya</taxon>
        <taxon>Basidiomycota</taxon>
        <taxon>Agaricomycotina</taxon>
        <taxon>Agaricomycetes</taxon>
        <taxon>Agaricomycetidae</taxon>
        <taxon>Agaricales</taxon>
        <taxon>Agaricineae</taxon>
        <taxon>Hydnangiaceae</taxon>
        <taxon>Laccaria</taxon>
    </lineage>
</organism>
<keyword evidence="1" id="KW-0812">Transmembrane</keyword>
<dbReference type="Proteomes" id="UP000001194">
    <property type="component" value="Unassembled WGS sequence"/>
</dbReference>
<dbReference type="GeneID" id="6075050"/>
<evidence type="ECO:0000313" key="3">
    <source>
        <dbReference type="Proteomes" id="UP000001194"/>
    </source>
</evidence>
<dbReference type="AlphaFoldDB" id="B0D681"/>
<gene>
    <name evidence="2" type="ORF">LACBIDRAFT_318218</name>
</gene>
<name>B0D681_LACBS</name>
<evidence type="ECO:0000313" key="2">
    <source>
        <dbReference type="EMBL" id="EDR09895.1"/>
    </source>
</evidence>
<sequence>MICSSTLWEAHFHTTRKKHKVVKAITFCAIHLAGALLLAIQLNQENYQTFQALAFFSFCFFAPALVAANTFQSTFGAIGKAVAIDWVCIR</sequence>